<evidence type="ECO:0000313" key="2">
    <source>
        <dbReference type="Proteomes" id="UP000664857"/>
    </source>
</evidence>
<comment type="caution">
    <text evidence="1">The sequence shown here is derived from an EMBL/GenBank/DDBJ whole genome shotgun (WGS) entry which is preliminary data.</text>
</comment>
<gene>
    <name evidence="1" type="ORF">DOK76_02430</name>
</gene>
<protein>
    <submittedName>
        <fullName evidence="1">Uncharacterized protein</fullName>
    </submittedName>
</protein>
<name>A0ABS3HRH5_9ENTE</name>
<dbReference type="EMBL" id="JAFLVX010000007">
    <property type="protein sequence ID" value="MBO0475910.1"/>
    <property type="molecule type" value="Genomic_DNA"/>
</dbReference>
<reference evidence="1 2" key="1">
    <citation type="submission" date="2021-03" db="EMBL/GenBank/DDBJ databases">
        <title>Enterococcal diversity collection.</title>
        <authorList>
            <person name="Gilmore M.S."/>
            <person name="Schwartzman J."/>
            <person name="Van Tyne D."/>
            <person name="Martin M."/>
            <person name="Earl A.M."/>
            <person name="Manson A.L."/>
            <person name="Straub T."/>
            <person name="Salamzade R."/>
            <person name="Saavedra J."/>
            <person name="Lebreton F."/>
            <person name="Prichula J."/>
            <person name="Schaufler K."/>
            <person name="Gaca A."/>
            <person name="Sgardioli B."/>
            <person name="Wagenaar J."/>
            <person name="Strong T."/>
        </authorList>
    </citation>
    <scope>NUCLEOTIDE SEQUENCE [LARGE SCALE GENOMIC DNA]</scope>
    <source>
        <strain evidence="1 2">DIV0080</strain>
    </source>
</reference>
<dbReference type="Proteomes" id="UP000664857">
    <property type="component" value="Unassembled WGS sequence"/>
</dbReference>
<dbReference type="RefSeq" id="WP_206964728.1">
    <property type="nucleotide sequence ID" value="NZ_JAFLVX010000007.1"/>
</dbReference>
<organism evidence="1 2">
    <name type="scientific">Candidatus Vagococcus giribetii</name>
    <dbReference type="NCBI Taxonomy" id="2230876"/>
    <lineage>
        <taxon>Bacteria</taxon>
        <taxon>Bacillati</taxon>
        <taxon>Bacillota</taxon>
        <taxon>Bacilli</taxon>
        <taxon>Lactobacillales</taxon>
        <taxon>Enterococcaceae</taxon>
        <taxon>Vagococcus</taxon>
    </lineage>
</organism>
<proteinExistence type="predicted"/>
<accession>A0ABS3HRH5</accession>
<sequence>MNYQEYLLVCLMEECGEVQQAAAKLLRFGKEDHHPDNELLTNEKELLIEMEQCLTVFKLLKEEKIINSLSIEETQAIDKEKREKLAYYMNYSRDVGRLS</sequence>
<keyword evidence="2" id="KW-1185">Reference proteome</keyword>
<evidence type="ECO:0000313" key="1">
    <source>
        <dbReference type="EMBL" id="MBO0475910.1"/>
    </source>
</evidence>